<protein>
    <recommendedName>
        <fullName evidence="6">Protein kinase domain-containing protein</fullName>
    </recommendedName>
</protein>
<evidence type="ECO:0000313" key="8">
    <source>
        <dbReference type="Proteomes" id="UP001470230"/>
    </source>
</evidence>
<reference evidence="7 8" key="1">
    <citation type="submission" date="2024-04" db="EMBL/GenBank/DDBJ databases">
        <title>Tritrichomonas musculus Genome.</title>
        <authorList>
            <person name="Alves-Ferreira E."/>
            <person name="Grigg M."/>
            <person name="Lorenzi H."/>
            <person name="Galac M."/>
        </authorList>
    </citation>
    <scope>NUCLEOTIDE SEQUENCE [LARGE SCALE GENOMIC DNA]</scope>
    <source>
        <strain evidence="7 8">EAF2021</strain>
    </source>
</reference>
<feature type="region of interest" description="Disordered" evidence="5">
    <location>
        <begin position="279"/>
        <end position="299"/>
    </location>
</feature>
<dbReference type="SUPFAM" id="SSF56112">
    <property type="entry name" value="Protein kinase-like (PK-like)"/>
    <property type="match status" value="1"/>
</dbReference>
<keyword evidence="3" id="KW-0418">Kinase</keyword>
<proteinExistence type="predicted"/>
<dbReference type="Pfam" id="PF00069">
    <property type="entry name" value="Pkinase"/>
    <property type="match status" value="1"/>
</dbReference>
<evidence type="ECO:0000256" key="4">
    <source>
        <dbReference type="ARBA" id="ARBA00022840"/>
    </source>
</evidence>
<evidence type="ECO:0000256" key="3">
    <source>
        <dbReference type="ARBA" id="ARBA00022777"/>
    </source>
</evidence>
<evidence type="ECO:0000256" key="2">
    <source>
        <dbReference type="ARBA" id="ARBA00022741"/>
    </source>
</evidence>
<dbReference type="PROSITE" id="PS50011">
    <property type="entry name" value="PROTEIN_KINASE_DOM"/>
    <property type="match status" value="1"/>
</dbReference>
<dbReference type="InterPro" id="IPR000719">
    <property type="entry name" value="Prot_kinase_dom"/>
</dbReference>
<keyword evidence="8" id="KW-1185">Reference proteome</keyword>
<evidence type="ECO:0000256" key="1">
    <source>
        <dbReference type="ARBA" id="ARBA00022679"/>
    </source>
</evidence>
<dbReference type="Gene3D" id="1.10.510.10">
    <property type="entry name" value="Transferase(Phosphotransferase) domain 1"/>
    <property type="match status" value="1"/>
</dbReference>
<dbReference type="Gene3D" id="3.30.200.20">
    <property type="entry name" value="Phosphorylase Kinase, domain 1"/>
    <property type="match status" value="1"/>
</dbReference>
<dbReference type="PANTHER" id="PTHR11042:SF189">
    <property type="entry name" value="PROTEIN KINASE DOMAIN-CONTAINING PROTEIN"/>
    <property type="match status" value="1"/>
</dbReference>
<comment type="caution">
    <text evidence="7">The sequence shown here is derived from an EMBL/GenBank/DDBJ whole genome shotgun (WGS) entry which is preliminary data.</text>
</comment>
<evidence type="ECO:0000256" key="5">
    <source>
        <dbReference type="SAM" id="MobiDB-lite"/>
    </source>
</evidence>
<evidence type="ECO:0000259" key="6">
    <source>
        <dbReference type="PROSITE" id="PS50011"/>
    </source>
</evidence>
<accession>A0ABR2KUN8</accession>
<evidence type="ECO:0000313" key="7">
    <source>
        <dbReference type="EMBL" id="KAK8894850.1"/>
    </source>
</evidence>
<dbReference type="Proteomes" id="UP001470230">
    <property type="component" value="Unassembled WGS sequence"/>
</dbReference>
<keyword evidence="1" id="KW-0808">Transferase</keyword>
<sequence>MLSGFPVPDFECLDNFDDIDQFENAFENGNPPVLSHFPIKNDNQSSTLTENEQIALNEKGLIVLDQSTPIRSTSNSTVYAAKSPKDGQMFALKVTSHRKRAQTEYQKRNLISNQSPYLLKSISLYESPATPKVILQMELCENGDIKSMMASMVFWPEDIIWKLIHDVAHALVELHKENWMHLDVSPGNILVSNDCFKLSDFGTMTRVGDFEEGMEGAGPYVSPEALSYPLGPYTVNQQTDIFSFGVVLLEVATGKQAPRGGTPGYSLLRRDELKLKLKQSSLSSSRHDDNLQPPNNRRVNLMMSPVNKKSNKENYCQEYECWCSPVLIELINSMLSSDPSQRPSSYDLCQILQVARFD</sequence>
<organism evidence="7 8">
    <name type="scientific">Tritrichomonas musculus</name>
    <dbReference type="NCBI Taxonomy" id="1915356"/>
    <lineage>
        <taxon>Eukaryota</taxon>
        <taxon>Metamonada</taxon>
        <taxon>Parabasalia</taxon>
        <taxon>Tritrichomonadida</taxon>
        <taxon>Tritrichomonadidae</taxon>
        <taxon>Tritrichomonas</taxon>
    </lineage>
</organism>
<dbReference type="EMBL" id="JAPFFF010000003">
    <property type="protein sequence ID" value="KAK8894850.1"/>
    <property type="molecule type" value="Genomic_DNA"/>
</dbReference>
<feature type="domain" description="Protein kinase" evidence="6">
    <location>
        <begin position="64"/>
        <end position="357"/>
    </location>
</feature>
<name>A0ABR2KUN8_9EUKA</name>
<dbReference type="PANTHER" id="PTHR11042">
    <property type="entry name" value="EUKARYOTIC TRANSLATION INITIATION FACTOR 2-ALPHA KINASE EIF2-ALPHA KINASE -RELATED"/>
    <property type="match status" value="1"/>
</dbReference>
<gene>
    <name evidence="7" type="ORF">M9Y10_023290</name>
</gene>
<keyword evidence="4" id="KW-0067">ATP-binding</keyword>
<keyword evidence="2" id="KW-0547">Nucleotide-binding</keyword>
<dbReference type="InterPro" id="IPR011009">
    <property type="entry name" value="Kinase-like_dom_sf"/>
</dbReference>
<dbReference type="InterPro" id="IPR050339">
    <property type="entry name" value="CC_SR_Kinase"/>
</dbReference>